<keyword evidence="2" id="KW-1185">Reference proteome</keyword>
<evidence type="ECO:0000313" key="2">
    <source>
        <dbReference type="Proteomes" id="UP000799302"/>
    </source>
</evidence>
<accession>A0A6A6USZ4</accession>
<sequence>MCPRATRLRIESIDRGDKKKKRLGYVGLIIKEYEKRKESLVKLLGKTEDMQDRKSVSTSPSNNPRIRYIKPVAYPTTRSSAAVSEISPVRVARVHTLDIILNEKRLKTLRRVSIGGIHLAQCKIDDNRCRSLGRIWWLEKAKEVLETMQTCRSSFPHIYEKWLEP</sequence>
<proteinExistence type="predicted"/>
<dbReference type="AlphaFoldDB" id="A0A6A6USZ4"/>
<dbReference type="Proteomes" id="UP000799302">
    <property type="component" value="Unassembled WGS sequence"/>
</dbReference>
<dbReference type="EMBL" id="MU004230">
    <property type="protein sequence ID" value="KAF2675242.1"/>
    <property type="molecule type" value="Genomic_DNA"/>
</dbReference>
<reference evidence="1" key="1">
    <citation type="journal article" date="2020" name="Stud. Mycol.">
        <title>101 Dothideomycetes genomes: a test case for predicting lifestyles and emergence of pathogens.</title>
        <authorList>
            <person name="Haridas S."/>
            <person name="Albert R."/>
            <person name="Binder M."/>
            <person name="Bloem J."/>
            <person name="Labutti K."/>
            <person name="Salamov A."/>
            <person name="Andreopoulos B."/>
            <person name="Baker S."/>
            <person name="Barry K."/>
            <person name="Bills G."/>
            <person name="Bluhm B."/>
            <person name="Cannon C."/>
            <person name="Castanera R."/>
            <person name="Culley D."/>
            <person name="Daum C."/>
            <person name="Ezra D."/>
            <person name="Gonzalez J."/>
            <person name="Henrissat B."/>
            <person name="Kuo A."/>
            <person name="Liang C."/>
            <person name="Lipzen A."/>
            <person name="Lutzoni F."/>
            <person name="Magnuson J."/>
            <person name="Mondo S."/>
            <person name="Nolan M."/>
            <person name="Ohm R."/>
            <person name="Pangilinan J."/>
            <person name="Park H.-J."/>
            <person name="Ramirez L."/>
            <person name="Alfaro M."/>
            <person name="Sun H."/>
            <person name="Tritt A."/>
            <person name="Yoshinaga Y."/>
            <person name="Zwiers L.-H."/>
            <person name="Turgeon B."/>
            <person name="Goodwin S."/>
            <person name="Spatafora J."/>
            <person name="Crous P."/>
            <person name="Grigoriev I."/>
        </authorList>
    </citation>
    <scope>NUCLEOTIDE SEQUENCE</scope>
    <source>
        <strain evidence="1">CBS 115976</strain>
    </source>
</reference>
<organism evidence="1 2">
    <name type="scientific">Microthyrium microscopicum</name>
    <dbReference type="NCBI Taxonomy" id="703497"/>
    <lineage>
        <taxon>Eukaryota</taxon>
        <taxon>Fungi</taxon>
        <taxon>Dikarya</taxon>
        <taxon>Ascomycota</taxon>
        <taxon>Pezizomycotina</taxon>
        <taxon>Dothideomycetes</taxon>
        <taxon>Dothideomycetes incertae sedis</taxon>
        <taxon>Microthyriales</taxon>
        <taxon>Microthyriaceae</taxon>
        <taxon>Microthyrium</taxon>
    </lineage>
</organism>
<gene>
    <name evidence="1" type="ORF">BT63DRAFT_450227</name>
</gene>
<protein>
    <submittedName>
        <fullName evidence="1">Uncharacterized protein</fullName>
    </submittedName>
</protein>
<evidence type="ECO:0000313" key="1">
    <source>
        <dbReference type="EMBL" id="KAF2675242.1"/>
    </source>
</evidence>
<name>A0A6A6USZ4_9PEZI</name>